<dbReference type="eggNOG" id="KOG0627">
    <property type="taxonomic scope" value="Eukaryota"/>
</dbReference>
<protein>
    <submittedName>
        <fullName evidence="10">Heat stress transcription factor A-4c</fullName>
    </submittedName>
</protein>
<comment type="subcellular location">
    <subcellularLocation>
        <location evidence="1">Nucleus</location>
    </subcellularLocation>
</comment>
<evidence type="ECO:0000313" key="11">
    <source>
        <dbReference type="Proteomes" id="UP000054408"/>
    </source>
</evidence>
<keyword evidence="4" id="KW-0805">Transcription regulation</keyword>
<evidence type="ECO:0000256" key="1">
    <source>
        <dbReference type="ARBA" id="ARBA00004123"/>
    </source>
</evidence>
<gene>
    <name evidence="10" type="ORF">AMSG_04341</name>
</gene>
<dbReference type="Proteomes" id="UP000054408">
    <property type="component" value="Unassembled WGS sequence"/>
</dbReference>
<evidence type="ECO:0000256" key="5">
    <source>
        <dbReference type="ARBA" id="ARBA00023125"/>
    </source>
</evidence>
<evidence type="ECO:0000256" key="7">
    <source>
        <dbReference type="ARBA" id="ARBA00023242"/>
    </source>
</evidence>
<organism evidence="10 11">
    <name type="scientific">Thecamonas trahens ATCC 50062</name>
    <dbReference type="NCBI Taxonomy" id="461836"/>
    <lineage>
        <taxon>Eukaryota</taxon>
        <taxon>Apusozoa</taxon>
        <taxon>Apusomonadida</taxon>
        <taxon>Apusomonadidae</taxon>
        <taxon>Thecamonas</taxon>
    </lineage>
</organism>
<dbReference type="Gene3D" id="1.10.10.10">
    <property type="entry name" value="Winged helix-like DNA-binding domain superfamily/Winged helix DNA-binding domain"/>
    <property type="match status" value="1"/>
</dbReference>
<dbReference type="FunFam" id="1.10.10.10:FF:000037">
    <property type="entry name" value="Heat stress transcription factor B-4"/>
    <property type="match status" value="1"/>
</dbReference>
<keyword evidence="7" id="KW-0539">Nucleus</keyword>
<dbReference type="SMART" id="SM00415">
    <property type="entry name" value="HSF"/>
    <property type="match status" value="1"/>
</dbReference>
<dbReference type="EMBL" id="GL349450">
    <property type="protein sequence ID" value="KNC48111.1"/>
    <property type="molecule type" value="Genomic_DNA"/>
</dbReference>
<proteinExistence type="inferred from homology"/>
<dbReference type="AlphaFoldDB" id="A0A0L0D7S7"/>
<dbReference type="PANTHER" id="PTHR10015:SF206">
    <property type="entry name" value="HSF-TYPE DNA-BINDING DOMAIN-CONTAINING PROTEIN"/>
    <property type="match status" value="1"/>
</dbReference>
<dbReference type="InterPro" id="IPR036390">
    <property type="entry name" value="WH_DNA-bd_sf"/>
</dbReference>
<evidence type="ECO:0000256" key="6">
    <source>
        <dbReference type="ARBA" id="ARBA00023163"/>
    </source>
</evidence>
<evidence type="ECO:0000256" key="4">
    <source>
        <dbReference type="ARBA" id="ARBA00023015"/>
    </source>
</evidence>
<dbReference type="InterPro" id="IPR000232">
    <property type="entry name" value="HSF_DNA-bd"/>
</dbReference>
<accession>A0A0L0D7S7</accession>
<dbReference type="InterPro" id="IPR036388">
    <property type="entry name" value="WH-like_DNA-bd_sf"/>
</dbReference>
<feature type="domain" description="HSF-type DNA-binding" evidence="9">
    <location>
        <begin position="60"/>
        <end position="154"/>
    </location>
</feature>
<evidence type="ECO:0000256" key="2">
    <source>
        <dbReference type="ARBA" id="ARBA00011233"/>
    </source>
</evidence>
<dbReference type="GO" id="GO:0003700">
    <property type="term" value="F:DNA-binding transcription factor activity"/>
    <property type="evidence" value="ECO:0007669"/>
    <property type="project" value="InterPro"/>
</dbReference>
<evidence type="ECO:0000256" key="8">
    <source>
        <dbReference type="RuleBase" id="RU004020"/>
    </source>
</evidence>
<dbReference type="GO" id="GO:0043565">
    <property type="term" value="F:sequence-specific DNA binding"/>
    <property type="evidence" value="ECO:0007669"/>
    <property type="project" value="InterPro"/>
</dbReference>
<evidence type="ECO:0000313" key="10">
    <source>
        <dbReference type="EMBL" id="KNC48111.1"/>
    </source>
</evidence>
<dbReference type="Gene3D" id="6.10.250.3110">
    <property type="match status" value="1"/>
</dbReference>
<comment type="similarity">
    <text evidence="8">Belongs to the HSF family.</text>
</comment>
<evidence type="ECO:0000259" key="9">
    <source>
        <dbReference type="SMART" id="SM00415"/>
    </source>
</evidence>
<dbReference type="RefSeq" id="XP_013758684.1">
    <property type="nucleotide sequence ID" value="XM_013903230.1"/>
</dbReference>
<dbReference type="GO" id="GO:0005634">
    <property type="term" value="C:nucleus"/>
    <property type="evidence" value="ECO:0007669"/>
    <property type="project" value="UniProtKB-SubCell"/>
</dbReference>
<dbReference type="PRINTS" id="PR00056">
    <property type="entry name" value="HSFDOMAIN"/>
</dbReference>
<dbReference type="Pfam" id="PF00447">
    <property type="entry name" value="HSF_DNA-bind"/>
    <property type="match status" value="1"/>
</dbReference>
<keyword evidence="6" id="KW-0804">Transcription</keyword>
<keyword evidence="11" id="KW-1185">Reference proteome</keyword>
<dbReference type="SUPFAM" id="SSF46785">
    <property type="entry name" value="Winged helix' DNA-binding domain"/>
    <property type="match status" value="1"/>
</dbReference>
<reference evidence="10 11" key="1">
    <citation type="submission" date="2010-05" db="EMBL/GenBank/DDBJ databases">
        <title>The Genome Sequence of Thecamonas trahens ATCC 50062.</title>
        <authorList>
            <consortium name="The Broad Institute Genome Sequencing Platform"/>
            <person name="Russ C."/>
            <person name="Cuomo C."/>
            <person name="Shea T."/>
            <person name="Young S.K."/>
            <person name="Zeng Q."/>
            <person name="Koehrsen M."/>
            <person name="Haas B."/>
            <person name="Borodovsky M."/>
            <person name="Guigo R."/>
            <person name="Alvarado L."/>
            <person name="Berlin A."/>
            <person name="Bochicchio J."/>
            <person name="Borenstein D."/>
            <person name="Chapman S."/>
            <person name="Chen Z."/>
            <person name="Freedman E."/>
            <person name="Gellesch M."/>
            <person name="Goldberg J."/>
            <person name="Griggs A."/>
            <person name="Gujja S."/>
            <person name="Heilman E."/>
            <person name="Heiman D."/>
            <person name="Hepburn T."/>
            <person name="Howarth C."/>
            <person name="Jen D."/>
            <person name="Larson L."/>
            <person name="Mehta T."/>
            <person name="Park D."/>
            <person name="Pearson M."/>
            <person name="Roberts A."/>
            <person name="Saif S."/>
            <person name="Shenoy N."/>
            <person name="Sisk P."/>
            <person name="Stolte C."/>
            <person name="Sykes S."/>
            <person name="Thomson T."/>
            <person name="Walk T."/>
            <person name="White J."/>
            <person name="Yandava C."/>
            <person name="Burger G."/>
            <person name="Gray M.W."/>
            <person name="Holland P.W.H."/>
            <person name="King N."/>
            <person name="Lang F.B.F."/>
            <person name="Roger A.J."/>
            <person name="Ruiz-Trillo I."/>
            <person name="Lander E."/>
            <person name="Nusbaum C."/>
        </authorList>
    </citation>
    <scope>NUCLEOTIDE SEQUENCE [LARGE SCALE GENOMIC DNA]</scope>
    <source>
        <strain evidence="10 11">ATCC 50062</strain>
    </source>
</reference>
<sequence length="384" mass="39802">MSIPHRLTDEDAVKALSAAAASTAAASPGDIARAQAAAAALPDPVPAGEPYDRTIGALKGVAAFIAKTYAMVSDSVCDHIITWLPEGTSFIVVDADGLTDSVLGTFFKHSNFQSFIRQLNMYGFRKVGAPSHWEFYHDGFRRGRTSLLRYIKRRRKGAAAAASAKASASATAPAPPPAFQRELKGLKRQRDELQHELVSLASAQEAMDTQLAAIAAENARLRDELAASHRAHQAMVDTVSSIVSLLGDKAAPASATLRAALPPLPLDFDDADLRPAKRARGLESAALAPASSLGTPTLAPAALDLPLPAAPAPSRARPSLDIDAALATPVGPGLDIALRSPLFGLTPSAGLMPMGLSPLAASGTSAAADFSAFLSDMLALPPAV</sequence>
<keyword evidence="5" id="KW-0238">DNA-binding</keyword>
<dbReference type="PANTHER" id="PTHR10015">
    <property type="entry name" value="HEAT SHOCK TRANSCRIPTION FACTOR"/>
    <property type="match status" value="1"/>
</dbReference>
<comment type="subunit">
    <text evidence="2">Homotrimer.</text>
</comment>
<dbReference type="OrthoDB" id="60033at2759"/>
<keyword evidence="3" id="KW-0597">Phosphoprotein</keyword>
<dbReference type="STRING" id="461836.A0A0L0D7S7"/>
<name>A0A0L0D7S7_THETB</name>
<evidence type="ECO:0000256" key="3">
    <source>
        <dbReference type="ARBA" id="ARBA00022553"/>
    </source>
</evidence>
<dbReference type="GeneID" id="25563888"/>